<protein>
    <submittedName>
        <fullName evidence="2">Uncharacterized protein</fullName>
    </submittedName>
</protein>
<dbReference type="EMBL" id="LBHC01000003">
    <property type="protein sequence ID" value="KLE31180.1"/>
    <property type="molecule type" value="Genomic_DNA"/>
</dbReference>
<proteinExistence type="predicted"/>
<comment type="caution">
    <text evidence="2">The sequence shown here is derived from an EMBL/GenBank/DDBJ whole genome shotgun (WGS) entry which is preliminary data.</text>
</comment>
<evidence type="ECO:0000256" key="1">
    <source>
        <dbReference type="SAM" id="MobiDB-lite"/>
    </source>
</evidence>
<keyword evidence="3" id="KW-1185">Reference proteome</keyword>
<accession>A0A0G9MKH1</accession>
<reference evidence="2 3" key="1">
    <citation type="submission" date="2015-04" db="EMBL/GenBank/DDBJ databases">
        <title>The draft genome sequence of Erythrobacr gangjinensis K7-2.</title>
        <authorList>
            <person name="Zhuang L."/>
            <person name="Liu Y."/>
            <person name="Shao Z."/>
        </authorList>
    </citation>
    <scope>NUCLEOTIDE SEQUENCE [LARGE SCALE GENOMIC DNA]</scope>
    <source>
        <strain evidence="2 3">K7-2</strain>
    </source>
</reference>
<dbReference type="AlphaFoldDB" id="A0A0G9MKH1"/>
<gene>
    <name evidence="2" type="ORF">AAW01_13255</name>
</gene>
<name>A0A0G9MKH1_9SPHN</name>
<dbReference type="Proteomes" id="UP000053070">
    <property type="component" value="Unassembled WGS sequence"/>
</dbReference>
<feature type="region of interest" description="Disordered" evidence="1">
    <location>
        <begin position="45"/>
        <end position="94"/>
    </location>
</feature>
<sequence length="350" mass="37713">MCGQHHSWRLEIMLRYLTIIAALPMAVVGTVAAMPSDAAAQRLPRIQRPSMPSVPSMPQLPTTDRVTRDAPTATPQQQPRGRPMDRRSGQNGMQDFMNDMNIVAQGVTPTDGSSQAAGDAEMDRLVTAYEAAVDRLAARNYPGLPPQMVDAQMREVQMHYDRVAEGVDDQIEWATTRVSANGGTNERMPILAYNQLLAIGVEMDGATTLFPGNATYSAAKNRIDAELARLGSRDGAGDAFEASALAEAANVRMPASIDSSSGAIAQFRQGWATGGIDYTIMAIHVTSGWSDKFVGGRRVGQTRDAAIAARSPSDPDRCNLYSFTIFRDLGGAIRRDSHSTTRIACENVPG</sequence>
<evidence type="ECO:0000313" key="3">
    <source>
        <dbReference type="Proteomes" id="UP000053070"/>
    </source>
</evidence>
<dbReference type="PATRIC" id="fig|502682.8.peg.2703"/>
<evidence type="ECO:0000313" key="2">
    <source>
        <dbReference type="EMBL" id="KLE31180.1"/>
    </source>
</evidence>
<organism evidence="2 3">
    <name type="scientific">Aurantiacibacter gangjinensis</name>
    <dbReference type="NCBI Taxonomy" id="502682"/>
    <lineage>
        <taxon>Bacteria</taxon>
        <taxon>Pseudomonadati</taxon>
        <taxon>Pseudomonadota</taxon>
        <taxon>Alphaproteobacteria</taxon>
        <taxon>Sphingomonadales</taxon>
        <taxon>Erythrobacteraceae</taxon>
        <taxon>Aurantiacibacter</taxon>
    </lineage>
</organism>
<dbReference type="STRING" id="502682.BMF35_b0177"/>